<evidence type="ECO:0000256" key="12">
    <source>
        <dbReference type="ARBA" id="ARBA00022917"/>
    </source>
</evidence>
<evidence type="ECO:0000313" key="21">
    <source>
        <dbReference type="Proteomes" id="UP000027590"/>
    </source>
</evidence>
<evidence type="ECO:0000256" key="13">
    <source>
        <dbReference type="ARBA" id="ARBA00023146"/>
    </source>
</evidence>
<comment type="caution">
    <text evidence="20">The sequence shown here is derived from an EMBL/GenBank/DDBJ whole genome shotgun (WGS) entry which is preliminary data.</text>
</comment>
<dbReference type="Pfam" id="PF17759">
    <property type="entry name" value="tRNA_synthFbeta"/>
    <property type="match status" value="1"/>
</dbReference>
<dbReference type="InterPro" id="IPR012340">
    <property type="entry name" value="NA-bd_OB-fold"/>
</dbReference>
<protein>
    <recommendedName>
        <fullName evidence="15">Phenylalanine--tRNA ligase beta subunit</fullName>
        <ecNumber evidence="15">6.1.1.20</ecNumber>
    </recommendedName>
    <alternativeName>
        <fullName evidence="15">Phenylalanyl-tRNA synthetase beta subunit</fullName>
        <shortName evidence="15">PheRS</shortName>
    </alternativeName>
</protein>
<evidence type="ECO:0000256" key="7">
    <source>
        <dbReference type="ARBA" id="ARBA00022723"/>
    </source>
</evidence>
<feature type="binding site" evidence="15">
    <location>
        <position position="490"/>
    </location>
    <ligand>
        <name>Mg(2+)</name>
        <dbReference type="ChEBI" id="CHEBI:18420"/>
        <note>shared with alpha subunit</note>
    </ligand>
</feature>
<dbReference type="FunFam" id="2.40.50.140:FF:000045">
    <property type="entry name" value="Phenylalanine--tRNA ligase beta subunit"/>
    <property type="match status" value="1"/>
</dbReference>
<keyword evidence="6 15" id="KW-0436">Ligase</keyword>
<evidence type="ECO:0000256" key="1">
    <source>
        <dbReference type="ARBA" id="ARBA00004496"/>
    </source>
</evidence>
<dbReference type="GO" id="GO:0005524">
    <property type="term" value="F:ATP binding"/>
    <property type="evidence" value="ECO:0007669"/>
    <property type="project" value="UniProtKB-UniRule"/>
</dbReference>
<dbReference type="InterPro" id="IPR033714">
    <property type="entry name" value="tRNA_bind_bactPheRS"/>
</dbReference>
<dbReference type="SMART" id="SM00873">
    <property type="entry name" value="B3_4"/>
    <property type="match status" value="1"/>
</dbReference>
<dbReference type="Pfam" id="PF03484">
    <property type="entry name" value="B5"/>
    <property type="match status" value="1"/>
</dbReference>
<name>A0A7U7J0B2_9PROT</name>
<evidence type="ECO:0000256" key="15">
    <source>
        <dbReference type="HAMAP-Rule" id="MF_00283"/>
    </source>
</evidence>
<dbReference type="SMART" id="SM00896">
    <property type="entry name" value="FDX-ACB"/>
    <property type="match status" value="1"/>
</dbReference>
<dbReference type="InterPro" id="IPR041616">
    <property type="entry name" value="PheRS_beta_core"/>
</dbReference>
<keyword evidence="13 15" id="KW-0030">Aminoacyl-tRNA synthetase</keyword>
<dbReference type="Pfam" id="PF03147">
    <property type="entry name" value="FDX-ACB"/>
    <property type="match status" value="1"/>
</dbReference>
<dbReference type="Pfam" id="PF03483">
    <property type="entry name" value="B3_4"/>
    <property type="match status" value="1"/>
</dbReference>
<dbReference type="AlphaFoldDB" id="A0A7U7J0B2"/>
<feature type="domain" description="TRNA-binding" evidence="17">
    <location>
        <begin position="39"/>
        <end position="150"/>
    </location>
</feature>
<gene>
    <name evidence="15" type="primary">pheT</name>
    <name evidence="20" type="ORF">SACS_0134</name>
</gene>
<reference evidence="20 21" key="1">
    <citation type="journal article" date="2014" name="Genome Biol. Evol.">
        <title>Acetic acid bacteria genomes reveal functional traits for adaptation to life in insect guts.</title>
        <authorList>
            <person name="Chouaia B."/>
            <person name="Gaiarsa S."/>
            <person name="Crotti E."/>
            <person name="Comandatore F."/>
            <person name="Degli Esposti M."/>
            <person name="Ricci I."/>
            <person name="Alma A."/>
            <person name="Favia G."/>
            <person name="Bandi C."/>
            <person name="Daffonchio D."/>
        </authorList>
    </citation>
    <scope>NUCLEOTIDE SEQUENCE [LARGE SCALE GENOMIC DNA]</scope>
    <source>
        <strain evidence="21">AM169</strain>
    </source>
</reference>
<dbReference type="SUPFAM" id="SSF55681">
    <property type="entry name" value="Class II aaRS and biotin synthetases"/>
    <property type="match status" value="1"/>
</dbReference>
<dbReference type="GO" id="GO:0004826">
    <property type="term" value="F:phenylalanine-tRNA ligase activity"/>
    <property type="evidence" value="ECO:0007669"/>
    <property type="project" value="UniProtKB-UniRule"/>
</dbReference>
<comment type="similarity">
    <text evidence="2 15">Belongs to the phenylalanyl-tRNA synthetase beta subunit family. Type 1 subfamily.</text>
</comment>
<dbReference type="Gene3D" id="3.30.70.380">
    <property type="entry name" value="Ferrodoxin-fold anticodon-binding domain"/>
    <property type="match status" value="1"/>
</dbReference>
<dbReference type="CDD" id="cd02796">
    <property type="entry name" value="tRNA_bind_bactPheRS"/>
    <property type="match status" value="1"/>
</dbReference>
<keyword evidence="4 15" id="KW-0963">Cytoplasm</keyword>
<dbReference type="InterPro" id="IPR002547">
    <property type="entry name" value="tRNA-bd_dom"/>
</dbReference>
<comment type="cofactor">
    <cofactor evidence="15">
        <name>Mg(2+)</name>
        <dbReference type="ChEBI" id="CHEBI:18420"/>
    </cofactor>
    <text evidence="15">Binds 2 magnesium ions per tetramer.</text>
</comment>
<evidence type="ECO:0000256" key="2">
    <source>
        <dbReference type="ARBA" id="ARBA00008653"/>
    </source>
</evidence>
<dbReference type="GO" id="GO:0006432">
    <property type="term" value="P:phenylalanyl-tRNA aminoacylation"/>
    <property type="evidence" value="ECO:0007669"/>
    <property type="project" value="UniProtKB-UniRule"/>
</dbReference>
<dbReference type="GO" id="GO:0000287">
    <property type="term" value="F:magnesium ion binding"/>
    <property type="evidence" value="ECO:0007669"/>
    <property type="project" value="UniProtKB-UniRule"/>
</dbReference>
<dbReference type="SUPFAM" id="SSF50249">
    <property type="entry name" value="Nucleic acid-binding proteins"/>
    <property type="match status" value="1"/>
</dbReference>
<comment type="subunit">
    <text evidence="3 15">Tetramer of two alpha and two beta subunits.</text>
</comment>
<accession>A0A7U7J0B2</accession>
<reference evidence="20 21" key="2">
    <citation type="journal article" date="2014" name="PLoS ONE">
        <title>Evolution of mitochondria reconstructed from the energy metabolism of living bacteria.</title>
        <authorList>
            <person name="Degli Esposti M."/>
            <person name="Chouaia B."/>
            <person name="Comandatore F."/>
            <person name="Crotti E."/>
            <person name="Sassera D."/>
            <person name="Lievens P.M."/>
            <person name="Daffonchio D."/>
            <person name="Bandi C."/>
        </authorList>
    </citation>
    <scope>NUCLEOTIDE SEQUENCE [LARGE SCALE GENOMIC DNA]</scope>
    <source>
        <strain evidence="21">AM169</strain>
    </source>
</reference>
<keyword evidence="5 16" id="KW-0820">tRNA-binding</keyword>
<dbReference type="PROSITE" id="PS51447">
    <property type="entry name" value="FDX_ACB"/>
    <property type="match status" value="1"/>
</dbReference>
<evidence type="ECO:0000256" key="8">
    <source>
        <dbReference type="ARBA" id="ARBA00022741"/>
    </source>
</evidence>
<dbReference type="Gene3D" id="3.30.930.10">
    <property type="entry name" value="Bira Bifunctional Protein, Domain 2"/>
    <property type="match status" value="1"/>
</dbReference>
<evidence type="ECO:0000256" key="10">
    <source>
        <dbReference type="ARBA" id="ARBA00022842"/>
    </source>
</evidence>
<dbReference type="Gene3D" id="3.50.40.10">
    <property type="entry name" value="Phenylalanyl-trna Synthetase, Chain B, domain 3"/>
    <property type="match status" value="1"/>
</dbReference>
<feature type="binding site" evidence="15">
    <location>
        <position position="486"/>
    </location>
    <ligand>
        <name>Mg(2+)</name>
        <dbReference type="ChEBI" id="CHEBI:18420"/>
        <note>shared with alpha subunit</note>
    </ligand>
</feature>
<keyword evidence="9 15" id="KW-0067">ATP-binding</keyword>
<dbReference type="PANTHER" id="PTHR10947">
    <property type="entry name" value="PHENYLALANYL-TRNA SYNTHETASE BETA CHAIN AND LEUCINE-RICH REPEAT-CONTAINING PROTEIN 47"/>
    <property type="match status" value="1"/>
</dbReference>
<dbReference type="SMART" id="SM00874">
    <property type="entry name" value="B5"/>
    <property type="match status" value="1"/>
</dbReference>
<dbReference type="Gene3D" id="2.40.50.140">
    <property type="entry name" value="Nucleic acid-binding proteins"/>
    <property type="match status" value="1"/>
</dbReference>
<sequence length="822" mass="87987">MKFSLSWLRDHLDFTASLDEICTTLNRIGLEVESVDDPTERLAGFRTAKILEASPHPDADRLQLCRVSAGQGFEDVQVVCGAPNARTGLHVIFAPPGTYIPGSDMTIKPGKIRGQASNGMLCSLRELGIGEESNGIAELPDGSPLGEDYVRHARLDDPVIEIAITPNRGDALSVRGIARDLAAAGLGTLKPWLTETVEGQGESPIQWEISHPACRYVTGRLIRGVKNGPSPAWLKRRLESVGLRPQSALVDVTNYLMMHVGRPLHVFDAARLTGDRLSLTSGTGEHFRALDGQELVLGTDDLVIADEAGVQSLAGIIGGEASAVTDETVDVFVESALFDPVRIALTGRRLGVQTDARYRFERGVDQALVRSGLEAATALIVELCGGTPSEVTEAGAEPAWQRTASLRFERLASLGGLEIEADRAVDILEALGFEVQERTAEKAVFSVPSWRNDVAAGHGLAQAVTLDAAVAERAAASVEVMEAEADLVEEVLRIRGLDEVPALSLPRAHMVPAPAVTPQQARVALLRRLCAGRGLMETVGFSFVSDQDAALFEEGREQDRLLNPIATDLNQLRPTPIINLLRALGRNLAHGQGFSGDASFFELGPCFGQQGTRMVLAGVRGGVSGRAPGQSAEEPSWMDAKADLMAALAALGVAEASLSSTADAPGYYHPGRSGVVRQGPKLVLGSFGELHPRVARHFGLSGTVALFEMTLDRVPLPKVKRKAAPTLSVLQPVRRDFAFLADEKVQIQDVLKAVRMADRKLITDVRLFDIFEGGSVPAGHRSLGVEVTLQPQKDSLTDTQLDALMMAVESAVQKATGATLRR</sequence>
<dbReference type="EMBL" id="CBLY010000002">
    <property type="protein sequence ID" value="CDG32872.1"/>
    <property type="molecule type" value="Genomic_DNA"/>
</dbReference>
<evidence type="ECO:0000256" key="4">
    <source>
        <dbReference type="ARBA" id="ARBA00022490"/>
    </source>
</evidence>
<feature type="binding site" evidence="15">
    <location>
        <position position="453"/>
    </location>
    <ligand>
        <name>Mg(2+)</name>
        <dbReference type="ChEBI" id="CHEBI:18420"/>
        <note>shared with alpha subunit</note>
    </ligand>
</feature>
<dbReference type="GO" id="GO:0000049">
    <property type="term" value="F:tRNA binding"/>
    <property type="evidence" value="ECO:0007669"/>
    <property type="project" value="UniProtKB-UniRule"/>
</dbReference>
<dbReference type="GO" id="GO:0009328">
    <property type="term" value="C:phenylalanine-tRNA ligase complex"/>
    <property type="evidence" value="ECO:0007669"/>
    <property type="project" value="TreeGrafter"/>
</dbReference>
<dbReference type="Proteomes" id="UP000027590">
    <property type="component" value="Unassembled WGS sequence"/>
</dbReference>
<dbReference type="InterPro" id="IPR045060">
    <property type="entry name" value="Phe-tRNA-ligase_IIc_bsu"/>
</dbReference>
<evidence type="ECO:0000256" key="3">
    <source>
        <dbReference type="ARBA" id="ARBA00011209"/>
    </source>
</evidence>
<dbReference type="InterPro" id="IPR005146">
    <property type="entry name" value="B3/B4_tRNA-bd"/>
</dbReference>
<evidence type="ECO:0000259" key="18">
    <source>
        <dbReference type="PROSITE" id="PS51447"/>
    </source>
</evidence>
<evidence type="ECO:0000256" key="5">
    <source>
        <dbReference type="ARBA" id="ARBA00022555"/>
    </source>
</evidence>
<dbReference type="InterPro" id="IPR004532">
    <property type="entry name" value="Phe-tRNA-ligase_IIc_bsu_bact"/>
</dbReference>
<dbReference type="InterPro" id="IPR020825">
    <property type="entry name" value="Phe-tRNA_synthase-like_B3/B4"/>
</dbReference>
<dbReference type="EC" id="6.1.1.20" evidence="15"/>
<evidence type="ECO:0000259" key="19">
    <source>
        <dbReference type="PROSITE" id="PS51483"/>
    </source>
</evidence>
<dbReference type="PROSITE" id="PS50886">
    <property type="entry name" value="TRBD"/>
    <property type="match status" value="1"/>
</dbReference>
<evidence type="ECO:0000259" key="17">
    <source>
        <dbReference type="PROSITE" id="PS50886"/>
    </source>
</evidence>
<evidence type="ECO:0000313" key="20">
    <source>
        <dbReference type="EMBL" id="CDG32872.1"/>
    </source>
</evidence>
<proteinExistence type="inferred from homology"/>
<evidence type="ECO:0000256" key="14">
    <source>
        <dbReference type="ARBA" id="ARBA00049255"/>
    </source>
</evidence>
<evidence type="ECO:0000256" key="9">
    <source>
        <dbReference type="ARBA" id="ARBA00022840"/>
    </source>
</evidence>
<keyword evidence="11 16" id="KW-0694">RNA-binding</keyword>
<dbReference type="InterPro" id="IPR005121">
    <property type="entry name" value="Fdx_antiC-bd"/>
</dbReference>
<dbReference type="NCBIfam" id="TIGR00472">
    <property type="entry name" value="pheT_bact"/>
    <property type="match status" value="1"/>
</dbReference>
<keyword evidence="7 15" id="KW-0479">Metal-binding</keyword>
<comment type="catalytic activity">
    <reaction evidence="14 15">
        <text>tRNA(Phe) + L-phenylalanine + ATP = L-phenylalanyl-tRNA(Phe) + AMP + diphosphate + H(+)</text>
        <dbReference type="Rhea" id="RHEA:19413"/>
        <dbReference type="Rhea" id="RHEA-COMP:9668"/>
        <dbReference type="Rhea" id="RHEA-COMP:9699"/>
        <dbReference type="ChEBI" id="CHEBI:15378"/>
        <dbReference type="ChEBI" id="CHEBI:30616"/>
        <dbReference type="ChEBI" id="CHEBI:33019"/>
        <dbReference type="ChEBI" id="CHEBI:58095"/>
        <dbReference type="ChEBI" id="CHEBI:78442"/>
        <dbReference type="ChEBI" id="CHEBI:78531"/>
        <dbReference type="ChEBI" id="CHEBI:456215"/>
        <dbReference type="EC" id="6.1.1.20"/>
    </reaction>
</comment>
<dbReference type="PANTHER" id="PTHR10947:SF0">
    <property type="entry name" value="PHENYLALANINE--TRNA LIGASE BETA SUBUNIT"/>
    <property type="match status" value="1"/>
</dbReference>
<evidence type="ECO:0000256" key="11">
    <source>
        <dbReference type="ARBA" id="ARBA00022884"/>
    </source>
</evidence>
<feature type="domain" description="B5" evidence="19">
    <location>
        <begin position="399"/>
        <end position="502"/>
    </location>
</feature>
<feature type="binding site" evidence="15">
    <location>
        <position position="489"/>
    </location>
    <ligand>
        <name>Mg(2+)</name>
        <dbReference type="ChEBI" id="CHEBI:18420"/>
        <note>shared with alpha subunit</note>
    </ligand>
</feature>
<comment type="subcellular location">
    <subcellularLocation>
        <location evidence="1 15">Cytoplasm</location>
    </subcellularLocation>
</comment>
<dbReference type="InterPro" id="IPR045864">
    <property type="entry name" value="aa-tRNA-synth_II/BPL/LPL"/>
</dbReference>
<evidence type="ECO:0000256" key="16">
    <source>
        <dbReference type="PROSITE-ProRule" id="PRU00209"/>
    </source>
</evidence>
<feature type="domain" description="FDX-ACB" evidence="18">
    <location>
        <begin position="728"/>
        <end position="821"/>
    </location>
</feature>
<dbReference type="PROSITE" id="PS51483">
    <property type="entry name" value="B5"/>
    <property type="match status" value="1"/>
</dbReference>
<keyword evidence="8 15" id="KW-0547">Nucleotide-binding</keyword>
<dbReference type="Pfam" id="PF01588">
    <property type="entry name" value="tRNA_bind"/>
    <property type="match status" value="1"/>
</dbReference>
<organism evidence="20 21">
    <name type="scientific">Parasaccharibacter apium</name>
    <dbReference type="NCBI Taxonomy" id="1510841"/>
    <lineage>
        <taxon>Bacteria</taxon>
        <taxon>Pseudomonadati</taxon>
        <taxon>Pseudomonadota</taxon>
        <taxon>Alphaproteobacteria</taxon>
        <taxon>Acetobacterales</taxon>
        <taxon>Acetobacteraceae</taxon>
        <taxon>Parasaccharibacter</taxon>
    </lineage>
</organism>
<dbReference type="InterPro" id="IPR036690">
    <property type="entry name" value="Fdx_antiC-bd_sf"/>
</dbReference>
<dbReference type="InterPro" id="IPR009061">
    <property type="entry name" value="DNA-bd_dom_put_sf"/>
</dbReference>
<keyword evidence="12 15" id="KW-0648">Protein biosynthesis</keyword>
<dbReference type="InterPro" id="IPR005147">
    <property type="entry name" value="tRNA_synthase_B5-dom"/>
</dbReference>
<keyword evidence="10 15" id="KW-0460">Magnesium</keyword>
<dbReference type="SUPFAM" id="SSF56037">
    <property type="entry name" value="PheT/TilS domain"/>
    <property type="match status" value="1"/>
</dbReference>
<dbReference type="RefSeq" id="WP_043557927.1">
    <property type="nucleotide sequence ID" value="NZ_CBLY010000002.1"/>
</dbReference>
<dbReference type="NCBIfam" id="NF045760">
    <property type="entry name" value="YtpR"/>
    <property type="match status" value="1"/>
</dbReference>
<dbReference type="SUPFAM" id="SSF46955">
    <property type="entry name" value="Putative DNA-binding domain"/>
    <property type="match status" value="1"/>
</dbReference>
<evidence type="ECO:0000256" key="6">
    <source>
        <dbReference type="ARBA" id="ARBA00022598"/>
    </source>
</evidence>
<dbReference type="Gene3D" id="3.30.56.10">
    <property type="match status" value="2"/>
</dbReference>
<dbReference type="HAMAP" id="MF_00283">
    <property type="entry name" value="Phe_tRNA_synth_beta1"/>
    <property type="match status" value="1"/>
</dbReference>
<dbReference type="SUPFAM" id="SSF54991">
    <property type="entry name" value="Anticodon-binding domain of PheRS"/>
    <property type="match status" value="1"/>
</dbReference>